<evidence type="ECO:0000256" key="6">
    <source>
        <dbReference type="ARBA" id="ARBA00023242"/>
    </source>
</evidence>
<evidence type="ECO:0000256" key="3">
    <source>
        <dbReference type="ARBA" id="ARBA00023054"/>
    </source>
</evidence>
<feature type="region of interest" description="Disordered" evidence="7">
    <location>
        <begin position="221"/>
        <end position="248"/>
    </location>
</feature>
<dbReference type="AlphaFoldDB" id="A0A7J7CMB2"/>
<evidence type="ECO:0000313" key="10">
    <source>
        <dbReference type="Proteomes" id="UP000593562"/>
    </source>
</evidence>
<proteinExistence type="predicted"/>
<accession>A0A7J7CMB2</accession>
<feature type="domain" description="RWP-RK" evidence="8">
    <location>
        <begin position="242"/>
        <end position="322"/>
    </location>
</feature>
<keyword evidence="10" id="KW-1185">Reference proteome</keyword>
<keyword evidence="5" id="KW-0804">Transcription</keyword>
<dbReference type="InterPro" id="IPR044607">
    <property type="entry name" value="RKD-like"/>
</dbReference>
<dbReference type="Pfam" id="PF02042">
    <property type="entry name" value="RWP-RK"/>
    <property type="match status" value="1"/>
</dbReference>
<dbReference type="Proteomes" id="UP000593562">
    <property type="component" value="Unassembled WGS sequence"/>
</dbReference>
<dbReference type="InterPro" id="IPR003035">
    <property type="entry name" value="RWP-RK_dom"/>
</dbReference>
<evidence type="ECO:0000256" key="2">
    <source>
        <dbReference type="ARBA" id="ARBA00023015"/>
    </source>
</evidence>
<dbReference type="PANTHER" id="PTHR46373">
    <property type="entry name" value="PROTEIN RKD4"/>
    <property type="match status" value="1"/>
</dbReference>
<dbReference type="PANTHER" id="PTHR46373:SF5">
    <property type="entry name" value="RWP-RK DOMAIN PROTEIN"/>
    <property type="match status" value="1"/>
</dbReference>
<dbReference type="PROSITE" id="PS51519">
    <property type="entry name" value="RWP_RK"/>
    <property type="match status" value="1"/>
</dbReference>
<dbReference type="GO" id="GO:0003677">
    <property type="term" value="F:DNA binding"/>
    <property type="evidence" value="ECO:0007669"/>
    <property type="project" value="UniProtKB-KW"/>
</dbReference>
<keyword evidence="3" id="KW-0175">Coiled coil</keyword>
<dbReference type="EMBL" id="JAAARO010000015">
    <property type="protein sequence ID" value="KAF5735169.1"/>
    <property type="molecule type" value="Genomic_DNA"/>
</dbReference>
<sequence length="344" mass="38637">MANPRENAPYNDSYVTDADFEYELINLLNTPDPNPGYLTSINQPNIPVPPPATRFGIGNADNNNNHPSNPMIWNSYNGSNHGTQLAIPEQSITNGGKSLLARNPGYRNAVPLPKWPREPEPYHCACCQVLRELIHTDGTFVTKLEIHVPIDRCFDKMISFSKKSPADVKQFMLQYISDRNKGGFTKVHDPMTLFYETLCVELDIEDGLDVDDFINTSPSINSGVGQAEQAERRNASTSRVPKSTLAAQRERAKKMKLKDLKDVFHLPINKASAKVDLCPTVVKKICRREGLTRWPHRKIKSIEKQIENYKPLLASMHAEERVGAEQEILKLEQEVADIMAGADT</sequence>
<gene>
    <name evidence="9" type="ORF">HS088_TW15G00669</name>
</gene>
<evidence type="ECO:0000313" key="9">
    <source>
        <dbReference type="EMBL" id="KAF5735169.1"/>
    </source>
</evidence>
<reference evidence="9 10" key="1">
    <citation type="journal article" date="2020" name="Nat. Commun.">
        <title>Genome of Tripterygium wilfordii and identification of cytochrome P450 involved in triptolide biosynthesis.</title>
        <authorList>
            <person name="Tu L."/>
            <person name="Su P."/>
            <person name="Zhang Z."/>
            <person name="Gao L."/>
            <person name="Wang J."/>
            <person name="Hu T."/>
            <person name="Zhou J."/>
            <person name="Zhang Y."/>
            <person name="Zhao Y."/>
            <person name="Liu Y."/>
            <person name="Song Y."/>
            <person name="Tong Y."/>
            <person name="Lu Y."/>
            <person name="Yang J."/>
            <person name="Xu C."/>
            <person name="Jia M."/>
            <person name="Peters R.J."/>
            <person name="Huang L."/>
            <person name="Gao W."/>
        </authorList>
    </citation>
    <scope>NUCLEOTIDE SEQUENCE [LARGE SCALE GENOMIC DNA]</scope>
    <source>
        <strain evidence="10">cv. XIE 37</strain>
        <tissue evidence="9">Leaf</tissue>
    </source>
</reference>
<dbReference type="InParanoid" id="A0A7J7CMB2"/>
<dbReference type="GO" id="GO:0003700">
    <property type="term" value="F:DNA-binding transcription factor activity"/>
    <property type="evidence" value="ECO:0007669"/>
    <property type="project" value="InterPro"/>
</dbReference>
<comment type="function">
    <text evidence="1">Putative transcription factor.</text>
</comment>
<evidence type="ECO:0000256" key="1">
    <source>
        <dbReference type="ARBA" id="ARBA00004049"/>
    </source>
</evidence>
<name>A0A7J7CMB2_TRIWF</name>
<keyword evidence="6" id="KW-0539">Nucleus</keyword>
<evidence type="ECO:0000256" key="5">
    <source>
        <dbReference type="ARBA" id="ARBA00023163"/>
    </source>
</evidence>
<comment type="caution">
    <text evidence="9">The sequence shown here is derived from an EMBL/GenBank/DDBJ whole genome shotgun (WGS) entry which is preliminary data.</text>
</comment>
<evidence type="ECO:0000256" key="4">
    <source>
        <dbReference type="ARBA" id="ARBA00023125"/>
    </source>
</evidence>
<organism evidence="9 10">
    <name type="scientific">Tripterygium wilfordii</name>
    <name type="common">Thunder God vine</name>
    <dbReference type="NCBI Taxonomy" id="458696"/>
    <lineage>
        <taxon>Eukaryota</taxon>
        <taxon>Viridiplantae</taxon>
        <taxon>Streptophyta</taxon>
        <taxon>Embryophyta</taxon>
        <taxon>Tracheophyta</taxon>
        <taxon>Spermatophyta</taxon>
        <taxon>Magnoliopsida</taxon>
        <taxon>eudicotyledons</taxon>
        <taxon>Gunneridae</taxon>
        <taxon>Pentapetalae</taxon>
        <taxon>rosids</taxon>
        <taxon>fabids</taxon>
        <taxon>Celastrales</taxon>
        <taxon>Celastraceae</taxon>
        <taxon>Tripterygium</taxon>
    </lineage>
</organism>
<keyword evidence="4" id="KW-0238">DNA-binding</keyword>
<keyword evidence="2" id="KW-0805">Transcription regulation</keyword>
<protein>
    <recommendedName>
        <fullName evidence="8">RWP-RK domain-containing protein</fullName>
    </recommendedName>
</protein>
<evidence type="ECO:0000256" key="7">
    <source>
        <dbReference type="SAM" id="MobiDB-lite"/>
    </source>
</evidence>
<evidence type="ECO:0000259" key="8">
    <source>
        <dbReference type="PROSITE" id="PS51519"/>
    </source>
</evidence>